<dbReference type="SUPFAM" id="SSF63491">
    <property type="entry name" value="BAG domain"/>
    <property type="match status" value="1"/>
</dbReference>
<accession>A0A814VFH7</accession>
<feature type="coiled-coil region" evidence="1">
    <location>
        <begin position="368"/>
        <end position="436"/>
    </location>
</feature>
<name>A0A814VFH7_9BILA</name>
<dbReference type="OrthoDB" id="333905at2759"/>
<reference evidence="4" key="1">
    <citation type="submission" date="2021-02" db="EMBL/GenBank/DDBJ databases">
        <authorList>
            <person name="Nowell W R."/>
        </authorList>
    </citation>
    <scope>NUCLEOTIDE SEQUENCE</scope>
</reference>
<evidence type="ECO:0000313" key="5">
    <source>
        <dbReference type="EMBL" id="CAF3954231.1"/>
    </source>
</evidence>
<keyword evidence="6" id="KW-1185">Reference proteome</keyword>
<dbReference type="AlphaFoldDB" id="A0A814VFH7"/>
<gene>
    <name evidence="4" type="ORF">GPM918_LOCUS23154</name>
    <name evidence="5" type="ORF">SRO942_LOCUS23153</name>
</gene>
<evidence type="ECO:0000313" key="4">
    <source>
        <dbReference type="EMBL" id="CAF1189968.1"/>
    </source>
</evidence>
<feature type="compositionally biased region" description="Polar residues" evidence="2">
    <location>
        <begin position="339"/>
        <end position="363"/>
    </location>
</feature>
<dbReference type="GO" id="GO:0051087">
    <property type="term" value="F:protein-folding chaperone binding"/>
    <property type="evidence" value="ECO:0007669"/>
    <property type="project" value="InterPro"/>
</dbReference>
<sequence>MENKRNLTFLENLGKSKLASRFLIAPLDSASRITYGKCVPIPVEIIRGSGSTTSRPSLPYQLDSPFRTTPQNANFISNHSPFFHTTTTMPYINNNHNSSYESRGIHTHQGPKTAFDRLINDSTFYQPPSGNPSFYRQSLQTQYPRNSQYISTASNLNEPTITSFRSSKDLSDQYYSLPDSILLEHANGNDYGYLRRPNFDNRYFQQNPTSRRSYDVLNDYSDKNFRNFPRVWSGSTFTTGHPNEQDVAVDAKQLSQKYDTYNIPYQSIFPGQTDGTSNAEHDPSRSPASNRRTSPGAPQREQQFQQSTDGQKSTPVSTNNPVAPEQTESNLPTAPIPMSCNQEQTQQDQQVPSTGSPVQSQPLQRDANQIAIEKLENIKTNLADLSKRVDEFKGTTRDERLYKELDEQAVKLMIRCDELVNVRDEIKEKRKEMIQNVQHVLTKLELKIPTYNNDNQTRDTALVVYSSQLDTLNKNNSSIDESLSSTTETRLQQKPVDATAVTTIVAEQQLETSS</sequence>
<dbReference type="EMBL" id="CAJNOQ010008166">
    <property type="protein sequence ID" value="CAF1189968.1"/>
    <property type="molecule type" value="Genomic_DNA"/>
</dbReference>
<evidence type="ECO:0000256" key="2">
    <source>
        <dbReference type="SAM" id="MobiDB-lite"/>
    </source>
</evidence>
<dbReference type="EMBL" id="CAJOBC010008167">
    <property type="protein sequence ID" value="CAF3954231.1"/>
    <property type="molecule type" value="Genomic_DNA"/>
</dbReference>
<dbReference type="Pfam" id="PF02179">
    <property type="entry name" value="BAG"/>
    <property type="match status" value="1"/>
</dbReference>
<dbReference type="Gene3D" id="1.20.58.120">
    <property type="entry name" value="BAG domain"/>
    <property type="match status" value="1"/>
</dbReference>
<keyword evidence="1" id="KW-0175">Coiled coil</keyword>
<feature type="compositionally biased region" description="Polar residues" evidence="2">
    <location>
        <begin position="265"/>
        <end position="278"/>
    </location>
</feature>
<dbReference type="InterPro" id="IPR036533">
    <property type="entry name" value="BAG_dom_sf"/>
</dbReference>
<dbReference type="InterPro" id="IPR003103">
    <property type="entry name" value="BAG_domain"/>
</dbReference>
<proteinExistence type="predicted"/>
<feature type="compositionally biased region" description="Polar residues" evidence="2">
    <location>
        <begin position="300"/>
        <end position="332"/>
    </location>
</feature>
<evidence type="ECO:0000313" key="6">
    <source>
        <dbReference type="Proteomes" id="UP000663829"/>
    </source>
</evidence>
<dbReference type="Proteomes" id="UP000663829">
    <property type="component" value="Unassembled WGS sequence"/>
</dbReference>
<protein>
    <recommendedName>
        <fullName evidence="3">BAG domain-containing protein</fullName>
    </recommendedName>
</protein>
<dbReference type="Proteomes" id="UP000681722">
    <property type="component" value="Unassembled WGS sequence"/>
</dbReference>
<organism evidence="4 6">
    <name type="scientific">Didymodactylos carnosus</name>
    <dbReference type="NCBI Taxonomy" id="1234261"/>
    <lineage>
        <taxon>Eukaryota</taxon>
        <taxon>Metazoa</taxon>
        <taxon>Spiralia</taxon>
        <taxon>Gnathifera</taxon>
        <taxon>Rotifera</taxon>
        <taxon>Eurotatoria</taxon>
        <taxon>Bdelloidea</taxon>
        <taxon>Philodinida</taxon>
        <taxon>Philodinidae</taxon>
        <taxon>Didymodactylos</taxon>
    </lineage>
</organism>
<comment type="caution">
    <text evidence="4">The sequence shown here is derived from an EMBL/GenBank/DDBJ whole genome shotgun (WGS) entry which is preliminary data.</text>
</comment>
<dbReference type="PROSITE" id="PS51035">
    <property type="entry name" value="BAG"/>
    <property type="match status" value="1"/>
</dbReference>
<evidence type="ECO:0000256" key="1">
    <source>
        <dbReference type="SAM" id="Coils"/>
    </source>
</evidence>
<feature type="region of interest" description="Disordered" evidence="2">
    <location>
        <begin position="265"/>
        <end position="363"/>
    </location>
</feature>
<evidence type="ECO:0000259" key="3">
    <source>
        <dbReference type="PROSITE" id="PS51035"/>
    </source>
</evidence>
<feature type="domain" description="BAG" evidence="3">
    <location>
        <begin position="371"/>
        <end position="448"/>
    </location>
</feature>